<dbReference type="AlphaFoldDB" id="A0A8W8J9H3"/>
<dbReference type="Proteomes" id="UP000005408">
    <property type="component" value="Unassembled WGS sequence"/>
</dbReference>
<organism evidence="4 5">
    <name type="scientific">Magallana gigas</name>
    <name type="common">Pacific oyster</name>
    <name type="synonym">Crassostrea gigas</name>
    <dbReference type="NCBI Taxonomy" id="29159"/>
    <lineage>
        <taxon>Eukaryota</taxon>
        <taxon>Metazoa</taxon>
        <taxon>Spiralia</taxon>
        <taxon>Lophotrochozoa</taxon>
        <taxon>Mollusca</taxon>
        <taxon>Bivalvia</taxon>
        <taxon>Autobranchia</taxon>
        <taxon>Pteriomorphia</taxon>
        <taxon>Ostreida</taxon>
        <taxon>Ostreoidea</taxon>
        <taxon>Ostreidae</taxon>
        <taxon>Magallana</taxon>
    </lineage>
</organism>
<dbReference type="PANTHER" id="PTHR45712">
    <property type="entry name" value="AGAP008170-PA"/>
    <property type="match status" value="1"/>
</dbReference>
<keyword evidence="2" id="KW-0677">Repeat</keyword>
<keyword evidence="1" id="KW-0433">Leucine-rich repeat</keyword>
<name>A0A8W8J9H3_MAGGI</name>
<keyword evidence="3" id="KW-0732">Signal</keyword>
<evidence type="ECO:0000313" key="4">
    <source>
        <dbReference type="EnsemblMetazoa" id="G17954.3:cds"/>
    </source>
</evidence>
<dbReference type="PANTHER" id="PTHR45712:SF22">
    <property type="entry name" value="INSULIN-LIKE GROWTH FACTOR-BINDING PROTEIN COMPLEX ACID LABILE SUBUNIT"/>
    <property type="match status" value="1"/>
</dbReference>
<sequence>MMRLILLSALIGVVASASCPTGCSCRNRYVDCSGRRHTTMPDFSSLGVASNYDTLDMRNNNLTTLDNASFVGAPFETVYLSHNNLADRFISAGAFEGLVDSVKILDLGFNNIQKLPTALKELNMVEELDVSHNPMRFSNSFPADIMRAMGDTITAFTFGNNQLVSWPESLNHFVQLQKLHVDQLGSFMQVLTPEAFHGFETTLLYLKIENTNLIAVPIGISKLKNLEELHFDDNPQITDKGVLIQSFPLKFEPPKLRIVSLDGDGLTKFPPVLKYLRALDKLSLDRNLLDFLSDASIEGNVTATELSLVNCGLDRIPGALSDLHYLTHLDLSQNDIKTIEHNDLENLPTLEQLVIQNASLEYISNNAFAALHHLVSLDLRLTNLKQVPNALNLMHPCPAKVDLIGNKVDCMCETLVWLATKTEWCQAQGSPMDITGDCDTIDSTVKNYVTKYIPNCPQYKVDHNIAPYNHG</sequence>
<feature type="signal peptide" evidence="3">
    <location>
        <begin position="1"/>
        <end position="16"/>
    </location>
</feature>
<evidence type="ECO:0008006" key="6">
    <source>
        <dbReference type="Google" id="ProtNLM"/>
    </source>
</evidence>
<dbReference type="EnsemblMetazoa" id="G17954.3">
    <property type="protein sequence ID" value="G17954.3:cds"/>
    <property type="gene ID" value="G17954"/>
</dbReference>
<dbReference type="OrthoDB" id="2013775at2759"/>
<dbReference type="SUPFAM" id="SSF52047">
    <property type="entry name" value="RNI-like"/>
    <property type="match status" value="1"/>
</dbReference>
<dbReference type="InterPro" id="IPR001611">
    <property type="entry name" value="Leu-rich_rpt"/>
</dbReference>
<dbReference type="SMART" id="SM00369">
    <property type="entry name" value="LRR_TYP"/>
    <property type="match status" value="6"/>
</dbReference>
<evidence type="ECO:0000256" key="2">
    <source>
        <dbReference type="ARBA" id="ARBA00022737"/>
    </source>
</evidence>
<evidence type="ECO:0000256" key="3">
    <source>
        <dbReference type="SAM" id="SignalP"/>
    </source>
</evidence>
<dbReference type="PROSITE" id="PS51450">
    <property type="entry name" value="LRR"/>
    <property type="match status" value="1"/>
</dbReference>
<dbReference type="InterPro" id="IPR032675">
    <property type="entry name" value="LRR_dom_sf"/>
</dbReference>
<dbReference type="Pfam" id="PF13855">
    <property type="entry name" value="LRR_8"/>
    <property type="match status" value="2"/>
</dbReference>
<keyword evidence="5" id="KW-1185">Reference proteome</keyword>
<evidence type="ECO:0000256" key="1">
    <source>
        <dbReference type="ARBA" id="ARBA00022614"/>
    </source>
</evidence>
<dbReference type="Gene3D" id="3.80.10.10">
    <property type="entry name" value="Ribonuclease Inhibitor"/>
    <property type="match status" value="3"/>
</dbReference>
<proteinExistence type="predicted"/>
<dbReference type="InterPro" id="IPR003591">
    <property type="entry name" value="Leu-rich_rpt_typical-subtyp"/>
</dbReference>
<protein>
    <recommendedName>
        <fullName evidence="6">Leucine-rich repeat-containing protein 15</fullName>
    </recommendedName>
</protein>
<dbReference type="InterPro" id="IPR050333">
    <property type="entry name" value="SLRP"/>
</dbReference>
<feature type="chain" id="PRO_5036501012" description="Leucine-rich repeat-containing protein 15" evidence="3">
    <location>
        <begin position="17"/>
        <end position="471"/>
    </location>
</feature>
<accession>A0A8W8J9H3</accession>
<evidence type="ECO:0000313" key="5">
    <source>
        <dbReference type="Proteomes" id="UP000005408"/>
    </source>
</evidence>
<reference evidence="4" key="1">
    <citation type="submission" date="2022-08" db="UniProtKB">
        <authorList>
            <consortium name="EnsemblMetazoa"/>
        </authorList>
    </citation>
    <scope>IDENTIFICATION</scope>
    <source>
        <strain evidence="4">05x7-T-G4-1.051#20</strain>
    </source>
</reference>
<dbReference type="Pfam" id="PF13516">
    <property type="entry name" value="LRR_6"/>
    <property type="match status" value="1"/>
</dbReference>
<dbReference type="PROSITE" id="PS51257">
    <property type="entry name" value="PROKAR_LIPOPROTEIN"/>
    <property type="match status" value="1"/>
</dbReference>